<dbReference type="Proteomes" id="UP000541969">
    <property type="component" value="Unassembled WGS sequence"/>
</dbReference>
<evidence type="ECO:0000313" key="1">
    <source>
        <dbReference type="EMBL" id="NYJ07419.1"/>
    </source>
</evidence>
<accession>A0A853CKN4</accession>
<dbReference type="InterPro" id="IPR012340">
    <property type="entry name" value="NA-bd_OB-fold"/>
</dbReference>
<reference evidence="1 2" key="1">
    <citation type="submission" date="2020-07" db="EMBL/GenBank/DDBJ databases">
        <title>Sequencing the genomes of 1000 actinobacteria strains.</title>
        <authorList>
            <person name="Klenk H.-P."/>
        </authorList>
    </citation>
    <scope>NUCLEOTIDE SEQUENCE [LARGE SCALE GENOMIC DNA]</scope>
    <source>
        <strain evidence="1 2">DSM 104001</strain>
    </source>
</reference>
<name>A0A853CKN4_9ACTN</name>
<gene>
    <name evidence="1" type="ORF">GGQ55_003697</name>
</gene>
<evidence type="ECO:0000313" key="2">
    <source>
        <dbReference type="Proteomes" id="UP000541969"/>
    </source>
</evidence>
<dbReference type="RefSeq" id="WP_179719260.1">
    <property type="nucleotide sequence ID" value="NZ_JACBZT010000001.1"/>
</dbReference>
<dbReference type="EMBL" id="JACBZT010000001">
    <property type="protein sequence ID" value="NYJ07419.1"/>
    <property type="molecule type" value="Genomic_DNA"/>
</dbReference>
<dbReference type="AlphaFoldDB" id="A0A853CKN4"/>
<keyword evidence="2" id="KW-1185">Reference proteome</keyword>
<organism evidence="1 2">
    <name type="scientific">Petropleomorpha daqingensis</name>
    <dbReference type="NCBI Taxonomy" id="2026353"/>
    <lineage>
        <taxon>Bacteria</taxon>
        <taxon>Bacillati</taxon>
        <taxon>Actinomycetota</taxon>
        <taxon>Actinomycetes</taxon>
        <taxon>Geodermatophilales</taxon>
        <taxon>Geodermatophilaceae</taxon>
        <taxon>Petropleomorpha</taxon>
    </lineage>
</organism>
<protein>
    <submittedName>
        <fullName evidence="1">CspA family cold shock protein</fullName>
    </submittedName>
</protein>
<sequence length="83" mass="8780">MARSGQSLGTVVRWDDDAGRGWIDLPELPGECWVDAAVVRHSTGAEALRAGQVVAVEWAEPDDGGIRAVRVTPREDLQAGLGG</sequence>
<proteinExistence type="predicted"/>
<comment type="caution">
    <text evidence="1">The sequence shown here is derived from an EMBL/GenBank/DDBJ whole genome shotgun (WGS) entry which is preliminary data.</text>
</comment>
<dbReference type="SUPFAM" id="SSF50249">
    <property type="entry name" value="Nucleic acid-binding proteins"/>
    <property type="match status" value="1"/>
</dbReference>